<evidence type="ECO:0000256" key="3">
    <source>
        <dbReference type="SAM" id="Coils"/>
    </source>
</evidence>
<dbReference type="Gene3D" id="4.10.240.10">
    <property type="entry name" value="Zn(2)-C6 fungal-type DNA-binding domain"/>
    <property type="match status" value="1"/>
</dbReference>
<feature type="compositionally biased region" description="Pro residues" evidence="4">
    <location>
        <begin position="161"/>
        <end position="174"/>
    </location>
</feature>
<reference evidence="6 7" key="1">
    <citation type="submission" date="2016-07" db="EMBL/GenBank/DDBJ databases">
        <title>Pervasive Adenine N6-methylation of Active Genes in Fungi.</title>
        <authorList>
            <consortium name="DOE Joint Genome Institute"/>
            <person name="Mondo S.J."/>
            <person name="Dannebaum R.O."/>
            <person name="Kuo R.C."/>
            <person name="Labutti K."/>
            <person name="Haridas S."/>
            <person name="Kuo A."/>
            <person name="Salamov A."/>
            <person name="Ahrendt S.R."/>
            <person name="Lipzen A."/>
            <person name="Sullivan W."/>
            <person name="Andreopoulos W.B."/>
            <person name="Clum A."/>
            <person name="Lindquist E."/>
            <person name="Daum C."/>
            <person name="Ramamoorthy G.K."/>
            <person name="Gryganskyi A."/>
            <person name="Culley D."/>
            <person name="Magnuson J.K."/>
            <person name="James T.Y."/>
            <person name="O'Malley M.A."/>
            <person name="Stajich J.E."/>
            <person name="Spatafora J.W."/>
            <person name="Visel A."/>
            <person name="Grigoriev I.V."/>
        </authorList>
    </citation>
    <scope>NUCLEOTIDE SEQUENCE [LARGE SCALE GENOMIC DNA]</scope>
    <source>
        <strain evidence="6 7">NRRL 3301</strain>
    </source>
</reference>
<evidence type="ECO:0000313" key="7">
    <source>
        <dbReference type="Proteomes" id="UP000242146"/>
    </source>
</evidence>
<dbReference type="Pfam" id="PF00172">
    <property type="entry name" value="Zn_clus"/>
    <property type="match status" value="1"/>
</dbReference>
<dbReference type="EMBL" id="MCGT01000040">
    <property type="protein sequence ID" value="ORX45871.1"/>
    <property type="molecule type" value="Genomic_DNA"/>
</dbReference>
<feature type="region of interest" description="Disordered" evidence="4">
    <location>
        <begin position="767"/>
        <end position="787"/>
    </location>
</feature>
<dbReference type="PANTHER" id="PTHR46910">
    <property type="entry name" value="TRANSCRIPTION FACTOR PDR1"/>
    <property type="match status" value="1"/>
</dbReference>
<dbReference type="SUPFAM" id="SSF57701">
    <property type="entry name" value="Zn2/Cys6 DNA-binding domain"/>
    <property type="match status" value="1"/>
</dbReference>
<dbReference type="Proteomes" id="UP000242146">
    <property type="component" value="Unassembled WGS sequence"/>
</dbReference>
<dbReference type="InterPro" id="IPR036864">
    <property type="entry name" value="Zn2-C6_fun-type_DNA-bd_sf"/>
</dbReference>
<dbReference type="SMART" id="SM00066">
    <property type="entry name" value="GAL4"/>
    <property type="match status" value="1"/>
</dbReference>
<dbReference type="InterPro" id="IPR007219">
    <property type="entry name" value="XnlR_reg_dom"/>
</dbReference>
<organism evidence="6 7">
    <name type="scientific">Hesseltinella vesiculosa</name>
    <dbReference type="NCBI Taxonomy" id="101127"/>
    <lineage>
        <taxon>Eukaryota</taxon>
        <taxon>Fungi</taxon>
        <taxon>Fungi incertae sedis</taxon>
        <taxon>Mucoromycota</taxon>
        <taxon>Mucoromycotina</taxon>
        <taxon>Mucoromycetes</taxon>
        <taxon>Mucorales</taxon>
        <taxon>Cunninghamellaceae</taxon>
        <taxon>Hesseltinella</taxon>
    </lineage>
</organism>
<feature type="domain" description="Zn(2)-C6 fungal-type" evidence="5">
    <location>
        <begin position="74"/>
        <end position="95"/>
    </location>
</feature>
<dbReference type="CDD" id="cd12148">
    <property type="entry name" value="fungal_TF_MHR"/>
    <property type="match status" value="1"/>
</dbReference>
<feature type="compositionally biased region" description="Low complexity" evidence="4">
    <location>
        <begin position="31"/>
        <end position="55"/>
    </location>
</feature>
<dbReference type="PROSITE" id="PS50048">
    <property type="entry name" value="ZN2_CY6_FUNGAL_2"/>
    <property type="match status" value="1"/>
</dbReference>
<feature type="compositionally biased region" description="Polar residues" evidence="4">
    <location>
        <begin position="1"/>
        <end position="11"/>
    </location>
</feature>
<dbReference type="SMART" id="SM00906">
    <property type="entry name" value="Fungal_trans"/>
    <property type="match status" value="1"/>
</dbReference>
<feature type="compositionally biased region" description="Low complexity" evidence="4">
    <location>
        <begin position="184"/>
        <end position="198"/>
    </location>
</feature>
<dbReference type="InterPro" id="IPR001138">
    <property type="entry name" value="Zn2Cys6_DnaBD"/>
</dbReference>
<dbReference type="GO" id="GO:0006351">
    <property type="term" value="P:DNA-templated transcription"/>
    <property type="evidence" value="ECO:0007669"/>
    <property type="project" value="InterPro"/>
</dbReference>
<proteinExistence type="predicted"/>
<keyword evidence="1" id="KW-0479">Metal-binding</keyword>
<protein>
    <recommendedName>
        <fullName evidence="5">Zn(2)-C6 fungal-type domain-containing protein</fullName>
    </recommendedName>
</protein>
<dbReference type="CDD" id="cd00067">
    <property type="entry name" value="GAL4"/>
    <property type="match status" value="1"/>
</dbReference>
<keyword evidence="3" id="KW-0175">Coiled coil</keyword>
<evidence type="ECO:0000313" key="6">
    <source>
        <dbReference type="EMBL" id="ORX45871.1"/>
    </source>
</evidence>
<feature type="compositionally biased region" description="Polar residues" evidence="4">
    <location>
        <begin position="19"/>
        <end position="30"/>
    </location>
</feature>
<accession>A0A1X2G5W4</accession>
<dbReference type="GO" id="GO:0003677">
    <property type="term" value="F:DNA binding"/>
    <property type="evidence" value="ECO:0007669"/>
    <property type="project" value="InterPro"/>
</dbReference>
<name>A0A1X2G5W4_9FUNG</name>
<evidence type="ECO:0000256" key="2">
    <source>
        <dbReference type="ARBA" id="ARBA00023242"/>
    </source>
</evidence>
<dbReference type="STRING" id="101127.A0A1X2G5W4"/>
<feature type="region of interest" description="Disordered" evidence="4">
    <location>
        <begin position="1"/>
        <end position="72"/>
    </location>
</feature>
<evidence type="ECO:0000259" key="5">
    <source>
        <dbReference type="PROSITE" id="PS50048"/>
    </source>
</evidence>
<dbReference type="Pfam" id="PF04082">
    <property type="entry name" value="Fungal_trans"/>
    <property type="match status" value="1"/>
</dbReference>
<dbReference type="GO" id="GO:0000981">
    <property type="term" value="F:DNA-binding transcription factor activity, RNA polymerase II-specific"/>
    <property type="evidence" value="ECO:0007669"/>
    <property type="project" value="InterPro"/>
</dbReference>
<dbReference type="InterPro" id="IPR050987">
    <property type="entry name" value="AtrR-like"/>
</dbReference>
<keyword evidence="7" id="KW-1185">Reference proteome</keyword>
<dbReference type="AlphaFoldDB" id="A0A1X2G5W4"/>
<comment type="caution">
    <text evidence="6">The sequence shown here is derived from an EMBL/GenBank/DDBJ whole genome shotgun (WGS) entry which is preliminary data.</text>
</comment>
<evidence type="ECO:0000256" key="1">
    <source>
        <dbReference type="ARBA" id="ARBA00022723"/>
    </source>
</evidence>
<gene>
    <name evidence="6" type="ORF">DM01DRAFT_1339830</name>
</gene>
<dbReference type="PANTHER" id="PTHR46910:SF1">
    <property type="entry name" value="MISCELLANEOUS ZN(II)2CYS6 TRANSCRIPTION FACTOR (EUROFUNG)-RELATED"/>
    <property type="match status" value="1"/>
</dbReference>
<dbReference type="OrthoDB" id="2399539at2759"/>
<sequence length="787" mass="89715">MDAGSSQSQQIRPFVYIQYPNSPSSRPFVTTSPTQQQQPSSSHSSPQPSSSSHSSSKSDDPPPPKRKRQQNGYACDKCRERRVGCDRDKPICGQCKGKYQCGYSNHALRLDNVSMRQKMNDLETQVKTVKDDFTRLQQICQELSNRQQQLQSTLLPYQHHPSPPFRLPLSPPDAHPSFRTDNGSSATTVTSTSSSASSMYQQPPFMPNRLDDDTDDNDPLSLDRQASVMDWALGTGWQVSLQNGITSIFTNIASFDDLRDALRRALQMTYHVHGPTLYATLPEPVLTLSSIPTFSSFERLGRIHLASPSHALLHAFFLLRFLVPLVPSSASSSPNPPHEPSLPTSPSDPHMLASDVMYRLIHQHHQCSFPILVSPSRFERHYQQGELKSVVLSSIFSHIAPHACLYHPHLVHLQDFRTLGQRFYEHSRMQLGLDDQANLSNIHQRTLLLAYDLDFGRVDRAYVQLGLVIRMCFSLDLHRPEGYAHCQSPFEREQAKRIFWAVWFFDSMIPHFFAQPPAIRREDIKIDPPCVLSDYDPVEVEQTRFAIALIQMRRLHSEKSLRRFYRSLAPNLRFRHLTSQPIASASLWQRRSFFCILLDYCLAWINIYRHRLPSSLAIRRTSQAAFAMLLLFRHWFQPEPNFDCFFRPYLHHFMAAIQVFKSNILQADGPRSPMLVAQCKAALIVMYHIYRTTPTYRSFGESQLEKDLILFFQQNQILTMAQLQYGQPTDPDLHLLTELLDDGEADYGWSIFSLVQDNSLSQVKSSSGAGSISSNATSEDAISIQAS</sequence>
<evidence type="ECO:0000256" key="4">
    <source>
        <dbReference type="SAM" id="MobiDB-lite"/>
    </source>
</evidence>
<feature type="region of interest" description="Disordered" evidence="4">
    <location>
        <begin position="156"/>
        <end position="218"/>
    </location>
</feature>
<feature type="coiled-coil region" evidence="3">
    <location>
        <begin position="105"/>
        <end position="139"/>
    </location>
</feature>
<feature type="compositionally biased region" description="Low complexity" evidence="4">
    <location>
        <begin position="767"/>
        <end position="778"/>
    </location>
</feature>
<dbReference type="GO" id="GO:0008270">
    <property type="term" value="F:zinc ion binding"/>
    <property type="evidence" value="ECO:0007669"/>
    <property type="project" value="InterPro"/>
</dbReference>
<keyword evidence="2" id="KW-0539">Nucleus</keyword>